<dbReference type="Proteomes" id="UP000634136">
    <property type="component" value="Unassembled WGS sequence"/>
</dbReference>
<dbReference type="EMBL" id="JAAIUW010000008">
    <property type="protein sequence ID" value="KAF7821272.1"/>
    <property type="molecule type" value="Genomic_DNA"/>
</dbReference>
<name>A0A834WFX6_9FABA</name>
<reference evidence="1" key="1">
    <citation type="submission" date="2020-09" db="EMBL/GenBank/DDBJ databases">
        <title>Genome-Enabled Discovery of Anthraquinone Biosynthesis in Senna tora.</title>
        <authorList>
            <person name="Kang S.-H."/>
            <person name="Pandey R.P."/>
            <person name="Lee C.-M."/>
            <person name="Sim J.-S."/>
            <person name="Jeong J.-T."/>
            <person name="Choi B.-S."/>
            <person name="Jung M."/>
            <person name="Ginzburg D."/>
            <person name="Zhao K."/>
            <person name="Won S.Y."/>
            <person name="Oh T.-J."/>
            <person name="Yu Y."/>
            <person name="Kim N.-H."/>
            <person name="Lee O.R."/>
            <person name="Lee T.-H."/>
            <person name="Bashyal P."/>
            <person name="Kim T.-S."/>
            <person name="Lee W.-H."/>
            <person name="Kawkins C."/>
            <person name="Kim C.-K."/>
            <person name="Kim J.S."/>
            <person name="Ahn B.O."/>
            <person name="Rhee S.Y."/>
            <person name="Sohng J.K."/>
        </authorList>
    </citation>
    <scope>NUCLEOTIDE SEQUENCE</scope>
    <source>
        <tissue evidence="1">Leaf</tissue>
    </source>
</reference>
<keyword evidence="2" id="KW-1185">Reference proteome</keyword>
<evidence type="ECO:0000313" key="1">
    <source>
        <dbReference type="EMBL" id="KAF7821272.1"/>
    </source>
</evidence>
<organism evidence="1 2">
    <name type="scientific">Senna tora</name>
    <dbReference type="NCBI Taxonomy" id="362788"/>
    <lineage>
        <taxon>Eukaryota</taxon>
        <taxon>Viridiplantae</taxon>
        <taxon>Streptophyta</taxon>
        <taxon>Embryophyta</taxon>
        <taxon>Tracheophyta</taxon>
        <taxon>Spermatophyta</taxon>
        <taxon>Magnoliopsida</taxon>
        <taxon>eudicotyledons</taxon>
        <taxon>Gunneridae</taxon>
        <taxon>Pentapetalae</taxon>
        <taxon>rosids</taxon>
        <taxon>fabids</taxon>
        <taxon>Fabales</taxon>
        <taxon>Fabaceae</taxon>
        <taxon>Caesalpinioideae</taxon>
        <taxon>Cassia clade</taxon>
        <taxon>Senna</taxon>
    </lineage>
</organism>
<proteinExistence type="predicted"/>
<sequence length="40" mass="4721">MVNTTVDMIDQVNNVCEIPRGMRYRPSEHYAGFTHYERCS</sequence>
<accession>A0A834WFX6</accession>
<gene>
    <name evidence="1" type="ORF">G2W53_026727</name>
</gene>
<dbReference type="AlphaFoldDB" id="A0A834WFX6"/>
<evidence type="ECO:0000313" key="2">
    <source>
        <dbReference type="Proteomes" id="UP000634136"/>
    </source>
</evidence>
<protein>
    <submittedName>
        <fullName evidence="1">Uncharacterized protein</fullName>
    </submittedName>
</protein>
<comment type="caution">
    <text evidence="1">The sequence shown here is derived from an EMBL/GenBank/DDBJ whole genome shotgun (WGS) entry which is preliminary data.</text>
</comment>